<evidence type="ECO:0000313" key="3">
    <source>
        <dbReference type="Proteomes" id="UP000699462"/>
    </source>
</evidence>
<dbReference type="EMBL" id="JTDF01000203">
    <property type="protein sequence ID" value="KAF8572036.1"/>
    <property type="molecule type" value="Genomic_DNA"/>
</dbReference>
<feature type="compositionally biased region" description="Basic and acidic residues" evidence="1">
    <location>
        <begin position="199"/>
        <end position="210"/>
    </location>
</feature>
<feature type="compositionally biased region" description="Polar residues" evidence="1">
    <location>
        <begin position="182"/>
        <end position="198"/>
    </location>
</feature>
<dbReference type="AlphaFoldDB" id="A0A8T0DXD6"/>
<dbReference type="Proteomes" id="UP000699462">
    <property type="component" value="Unassembled WGS sequence"/>
</dbReference>
<name>A0A8T0DXD6_9TREM</name>
<sequence>MSRKPVRLPLTATLQRQYSMKSDDHFAPVETSTAVLPTRIGAENANLGHNMTEQRKLTERRPQNSPIIDARPVLSDVTRSRDQATTANTRYLSAIDQTFSGHSSLVAVSRVSQQPSFESYDSSMSATSLASSNDHEGGFLGSQDRSHQPHHTQSGYHSRSDYYEEQTDSRHSRDRHPRGGITQLQTATSIGGSTTQRTCDSELRNEKDTDSELTYQDSMEEVQRDSGKGRSALRKTDANTTKSGQGARAKRELRIIGSEKEASLDERNRPTSGSQNIKGLWKRAFQSMRKEKNKRDKSTPERSEKPSLSGEVDPVYHLLRCAASKSQASGPTAAGVGSTKTNEDRQKPGELESPLASTSTPNRHVTKARSASLRIVRHL</sequence>
<organism evidence="2 3">
    <name type="scientific">Paragonimus westermani</name>
    <dbReference type="NCBI Taxonomy" id="34504"/>
    <lineage>
        <taxon>Eukaryota</taxon>
        <taxon>Metazoa</taxon>
        <taxon>Spiralia</taxon>
        <taxon>Lophotrochozoa</taxon>
        <taxon>Platyhelminthes</taxon>
        <taxon>Trematoda</taxon>
        <taxon>Digenea</taxon>
        <taxon>Plagiorchiida</taxon>
        <taxon>Troglotremata</taxon>
        <taxon>Troglotrematidae</taxon>
        <taxon>Paragonimus</taxon>
    </lineage>
</organism>
<feature type="compositionally biased region" description="Basic and acidic residues" evidence="1">
    <location>
        <begin position="249"/>
        <end position="269"/>
    </location>
</feature>
<feature type="compositionally biased region" description="Basic and acidic residues" evidence="1">
    <location>
        <begin position="158"/>
        <end position="171"/>
    </location>
</feature>
<evidence type="ECO:0000256" key="1">
    <source>
        <dbReference type="SAM" id="MobiDB-lite"/>
    </source>
</evidence>
<protein>
    <submittedName>
        <fullName evidence="2">Uncharacterized protein</fullName>
    </submittedName>
</protein>
<feature type="region of interest" description="Disordered" evidence="1">
    <location>
        <begin position="122"/>
        <end position="379"/>
    </location>
</feature>
<dbReference type="OrthoDB" id="6249021at2759"/>
<feature type="compositionally biased region" description="Basic and acidic residues" evidence="1">
    <location>
        <begin position="288"/>
        <end position="305"/>
    </location>
</feature>
<reference evidence="2 3" key="1">
    <citation type="submission" date="2019-07" db="EMBL/GenBank/DDBJ databases">
        <title>Annotation for the trematode Paragonimus westermani.</title>
        <authorList>
            <person name="Choi Y.-J."/>
        </authorList>
    </citation>
    <scope>NUCLEOTIDE SEQUENCE [LARGE SCALE GENOMIC DNA]</scope>
    <source>
        <strain evidence="2">180907_Pwestermani</strain>
    </source>
</reference>
<proteinExistence type="predicted"/>
<keyword evidence="3" id="KW-1185">Reference proteome</keyword>
<feature type="compositionally biased region" description="Low complexity" evidence="1">
    <location>
        <begin position="122"/>
        <end position="132"/>
    </location>
</feature>
<comment type="caution">
    <text evidence="2">The sequence shown here is derived from an EMBL/GenBank/DDBJ whole genome shotgun (WGS) entry which is preliminary data.</text>
</comment>
<feature type="compositionally biased region" description="Basic and acidic residues" evidence="1">
    <location>
        <begin position="341"/>
        <end position="350"/>
    </location>
</feature>
<evidence type="ECO:0000313" key="2">
    <source>
        <dbReference type="EMBL" id="KAF8572036.1"/>
    </source>
</evidence>
<accession>A0A8T0DXD6</accession>
<gene>
    <name evidence="2" type="ORF">P879_00063</name>
</gene>